<dbReference type="RefSeq" id="WP_122963204.1">
    <property type="nucleotide sequence ID" value="NZ_BJMH01000014.1"/>
</dbReference>
<keyword evidence="2" id="KW-1185">Reference proteome</keyword>
<protein>
    <submittedName>
        <fullName evidence="1">Uncharacterized protein</fullName>
    </submittedName>
</protein>
<dbReference type="EMBL" id="BJMH01000014">
    <property type="protein sequence ID" value="GEB33593.1"/>
    <property type="molecule type" value="Genomic_DNA"/>
</dbReference>
<dbReference type="STRING" id="54914.AV540_06360"/>
<dbReference type="Proteomes" id="UP000316882">
    <property type="component" value="Unassembled WGS sequence"/>
</dbReference>
<accession>A0A4Y3PJJ8</accession>
<name>A0A4Y3PJJ8_BREPA</name>
<organism evidence="1 2">
    <name type="scientific">Brevibacillus parabrevis</name>
    <dbReference type="NCBI Taxonomy" id="54914"/>
    <lineage>
        <taxon>Bacteria</taxon>
        <taxon>Bacillati</taxon>
        <taxon>Bacillota</taxon>
        <taxon>Bacilli</taxon>
        <taxon>Bacillales</taxon>
        <taxon>Paenibacillaceae</taxon>
        <taxon>Brevibacillus</taxon>
    </lineage>
</organism>
<evidence type="ECO:0000313" key="2">
    <source>
        <dbReference type="Proteomes" id="UP000316882"/>
    </source>
</evidence>
<dbReference type="AlphaFoldDB" id="A0A4Y3PJJ8"/>
<comment type="caution">
    <text evidence="1">The sequence shown here is derived from an EMBL/GenBank/DDBJ whole genome shotgun (WGS) entry which is preliminary data.</text>
</comment>
<proteinExistence type="predicted"/>
<reference evidence="1 2" key="1">
    <citation type="submission" date="2019-06" db="EMBL/GenBank/DDBJ databases">
        <title>Whole genome shotgun sequence of Brevibacillus parabrevis NBRC 12334.</title>
        <authorList>
            <person name="Hosoyama A."/>
            <person name="Uohara A."/>
            <person name="Ohji S."/>
            <person name="Ichikawa N."/>
        </authorList>
    </citation>
    <scope>NUCLEOTIDE SEQUENCE [LARGE SCALE GENOMIC DNA]</scope>
    <source>
        <strain evidence="1 2">NBRC 12334</strain>
    </source>
</reference>
<gene>
    <name evidence="1" type="ORF">BPA01_31730</name>
</gene>
<evidence type="ECO:0000313" key="1">
    <source>
        <dbReference type="EMBL" id="GEB33593.1"/>
    </source>
</evidence>
<sequence length="354" mass="38565">MQGKNKRIVGIIALLVVCALGFWGYRALMPIALAEGYLYADQSRMVYAKVTPEQEQLNVEITLSKLLVEDTVPRLQTETSLFTGTREGDALTLQPKSASAGESVGPLQAKLSADGLLITGSLAQGEPQETKLVASTNQAYSDKLAAWTKSVELEAEQKKKVLAEQRAKEEARVAFANKVVRTEKLAADLQESAQYLQEIQFADEIQFSKDQAAELQGLLDELTTYSKQPSLSKMEYDVMAGTLGSMKVLVDGMDAMDSTIAQKKQSMQDLIAVLETDIKDTQTVWEEIKANAPDAANREKALQAAIKAGTDAIDQAKQRLAALEKEHGGGKTAANKLYQQAANVLQQTKAKYGF</sequence>